<gene>
    <name evidence="1" type="ORF">VHEMI07902</name>
</gene>
<sequence>MRSHTPQRYYLITYPRTASNLLIRILDLKNQPNVTTGDDRGGYIFLPVVKLITDMGLRKKKVESWTATETTRVKNAYQDCFDEFQATIGAASAADCSVYIKEHVHFLVDPASLSGHVFGETDDIPADRESWKLQIPQPYEEAESPSHCINPTLFPDEFLLTWKPTFLIRHPALAFPSLYRALLELEGRDDDDDELKVLGQHCMTLRWTRMLYIWYKQTSKMQHPWPYEQDNVEWPVVLDADDVINSPALVQEYAEMLGLDPTKLAFSWTPATKAELSQMDTATKRYLDTLLGSGKIMKDKTSDNVDISTQVEKWTAEFGKAAAMRIEQLVREAMPDYEMLGANRLRL</sequence>
<dbReference type="InterPro" id="IPR053226">
    <property type="entry name" value="Pyrrolopyrazine_biosynth_F"/>
</dbReference>
<dbReference type="Proteomes" id="UP000039046">
    <property type="component" value="Unassembled WGS sequence"/>
</dbReference>
<reference evidence="1 2" key="1">
    <citation type="journal article" date="2015" name="Genome Announc.">
        <title>Draft Genome Sequence and Gene Annotation of the Entomopathogenic Fungus Verticillium hemipterigenum.</title>
        <authorList>
            <person name="Horn F."/>
            <person name="Habel A."/>
            <person name="Scharf D.H."/>
            <person name="Dworschak J."/>
            <person name="Brakhage A.A."/>
            <person name="Guthke R."/>
            <person name="Hertweck C."/>
            <person name="Linde J."/>
        </authorList>
    </citation>
    <scope>NUCLEOTIDE SEQUENCE [LARGE SCALE GENOMIC DNA]</scope>
</reference>
<dbReference type="AlphaFoldDB" id="A0A0A1TM94"/>
<evidence type="ECO:0000313" key="1">
    <source>
        <dbReference type="EMBL" id="CEJ92240.1"/>
    </source>
</evidence>
<dbReference type="HOGENOM" id="CLU_033907_2_0_1"/>
<dbReference type="PANTHER" id="PTHR48419">
    <property type="entry name" value="SULFOTRANSFERASE DOMAIN-CONTAINING PROTEIN"/>
    <property type="match status" value="1"/>
</dbReference>
<keyword evidence="2" id="KW-1185">Reference proteome</keyword>
<dbReference type="STRING" id="1531966.A0A0A1TM94"/>
<organism evidence="1 2">
    <name type="scientific">[Torrubiella] hemipterigena</name>
    <dbReference type="NCBI Taxonomy" id="1531966"/>
    <lineage>
        <taxon>Eukaryota</taxon>
        <taxon>Fungi</taxon>
        <taxon>Dikarya</taxon>
        <taxon>Ascomycota</taxon>
        <taxon>Pezizomycotina</taxon>
        <taxon>Sordariomycetes</taxon>
        <taxon>Hypocreomycetidae</taxon>
        <taxon>Hypocreales</taxon>
        <taxon>Clavicipitaceae</taxon>
        <taxon>Clavicipitaceae incertae sedis</taxon>
        <taxon>'Torrubiella' clade</taxon>
    </lineage>
</organism>
<evidence type="ECO:0008006" key="3">
    <source>
        <dbReference type="Google" id="ProtNLM"/>
    </source>
</evidence>
<dbReference type="EMBL" id="CDHN01000004">
    <property type="protein sequence ID" value="CEJ92240.1"/>
    <property type="molecule type" value="Genomic_DNA"/>
</dbReference>
<dbReference type="PANTHER" id="PTHR48419:SF1">
    <property type="entry name" value="SULFOTRANSFERASE DOMAIN-CONTAINING PROTEIN"/>
    <property type="match status" value="1"/>
</dbReference>
<dbReference type="SUPFAM" id="SSF52540">
    <property type="entry name" value="P-loop containing nucleoside triphosphate hydrolases"/>
    <property type="match status" value="1"/>
</dbReference>
<protein>
    <recommendedName>
        <fullName evidence="3">Sulfotransferase domain-containing protein</fullName>
    </recommendedName>
</protein>
<accession>A0A0A1TM94</accession>
<evidence type="ECO:0000313" key="2">
    <source>
        <dbReference type="Proteomes" id="UP000039046"/>
    </source>
</evidence>
<dbReference type="OrthoDB" id="3650366at2759"/>
<proteinExistence type="predicted"/>
<name>A0A0A1TM94_9HYPO</name>
<dbReference type="InterPro" id="IPR027417">
    <property type="entry name" value="P-loop_NTPase"/>
</dbReference>